<keyword evidence="1" id="KW-0732">Signal</keyword>
<dbReference type="Pfam" id="PF01738">
    <property type="entry name" value="DLH"/>
    <property type="match status" value="1"/>
</dbReference>
<dbReference type="Proteomes" id="UP001209922">
    <property type="component" value="Unassembled WGS sequence"/>
</dbReference>
<protein>
    <submittedName>
        <fullName evidence="3">Prolyl oligopeptidase family serine peptidase</fullName>
    </submittedName>
</protein>
<evidence type="ECO:0000313" key="3">
    <source>
        <dbReference type="EMBL" id="MCW4471280.1"/>
    </source>
</evidence>
<reference evidence="3 4" key="1">
    <citation type="submission" date="2022-10" db="EMBL/GenBank/DDBJ databases">
        <title>Xanthomonas sp. H13-6.</title>
        <authorList>
            <person name="Liu X."/>
            <person name="Deng Z."/>
            <person name="Jiang Y."/>
            <person name="Yu T."/>
            <person name="Ai J."/>
        </authorList>
    </citation>
    <scope>NUCLEOTIDE SEQUENCE [LARGE SCALE GENOMIC DNA]</scope>
    <source>
        <strain evidence="3 4">H13-6</strain>
    </source>
</reference>
<dbReference type="SUPFAM" id="SSF53474">
    <property type="entry name" value="alpha/beta-Hydrolases"/>
    <property type="match status" value="1"/>
</dbReference>
<dbReference type="EMBL" id="JAPCHY010000001">
    <property type="protein sequence ID" value="MCW4471280.1"/>
    <property type="molecule type" value="Genomic_DNA"/>
</dbReference>
<dbReference type="InterPro" id="IPR029058">
    <property type="entry name" value="AB_hydrolase_fold"/>
</dbReference>
<dbReference type="PANTHER" id="PTHR43037">
    <property type="entry name" value="UNNAMED PRODUCT-RELATED"/>
    <property type="match status" value="1"/>
</dbReference>
<dbReference type="PANTHER" id="PTHR43037:SF1">
    <property type="entry name" value="BLL1128 PROTEIN"/>
    <property type="match status" value="1"/>
</dbReference>
<name>A0ABT3JS71_9XANT</name>
<comment type="caution">
    <text evidence="3">The sequence shown here is derived from an EMBL/GenBank/DDBJ whole genome shotgun (WGS) entry which is preliminary data.</text>
</comment>
<feature type="domain" description="Dienelactone hydrolase" evidence="2">
    <location>
        <begin position="108"/>
        <end position="231"/>
    </location>
</feature>
<evidence type="ECO:0000313" key="4">
    <source>
        <dbReference type="Proteomes" id="UP001209922"/>
    </source>
</evidence>
<proteinExistence type="predicted"/>
<evidence type="ECO:0000259" key="2">
    <source>
        <dbReference type="Pfam" id="PF01738"/>
    </source>
</evidence>
<gene>
    <name evidence="3" type="ORF">OK345_02000</name>
</gene>
<dbReference type="InterPro" id="IPR050955">
    <property type="entry name" value="Plant_Biomass_Hydrol_Est"/>
</dbReference>
<evidence type="ECO:0000256" key="1">
    <source>
        <dbReference type="ARBA" id="ARBA00022729"/>
    </source>
</evidence>
<keyword evidence="4" id="KW-1185">Reference proteome</keyword>
<dbReference type="Gene3D" id="3.40.50.1820">
    <property type="entry name" value="alpha/beta hydrolase"/>
    <property type="match status" value="1"/>
</dbReference>
<accession>A0ABT3JS71</accession>
<dbReference type="InterPro" id="IPR002925">
    <property type="entry name" value="Dienelactn_hydro"/>
</dbReference>
<sequence length="252" mass="28066">MPFFAGCAAMPPQPPAASGHFVARTLEIENRTFRYQVFVPARHDPQGTPIVLFLHGSGERGSDGERPLLAGLGPWLRANADTFPALAVFPQVPEDEEWLGRNARMAVAALDAASREFGADPRRTYLTGMSMGGYGTWEVALMHPHRFAALVPICGGLSIPRPERPTLRVDQVTGEADPHAAVVARLHDVPTWIFHGARDDIVPPDDDRRLHRAALAAGADFRYTEYPDVDHNAWDPTYRDPAMWQWLFQQRR</sequence>
<organism evidence="3 4">
    <name type="scientific">Xanthomonas chitinilytica</name>
    <dbReference type="NCBI Taxonomy" id="2989819"/>
    <lineage>
        <taxon>Bacteria</taxon>
        <taxon>Pseudomonadati</taxon>
        <taxon>Pseudomonadota</taxon>
        <taxon>Gammaproteobacteria</taxon>
        <taxon>Lysobacterales</taxon>
        <taxon>Lysobacteraceae</taxon>
        <taxon>Xanthomonas</taxon>
    </lineage>
</organism>